<dbReference type="GO" id="GO:0004315">
    <property type="term" value="F:3-oxoacyl-[acyl-carrier-protein] synthase activity"/>
    <property type="evidence" value="ECO:0007669"/>
    <property type="project" value="InterPro"/>
</dbReference>
<comment type="similarity">
    <text evidence="2 4">Belongs to the thiolase-like superfamily. Beta-ketoacyl-ACP synthases family.</text>
</comment>
<dbReference type="PANTHER" id="PTHR11712">
    <property type="entry name" value="POLYKETIDE SYNTHASE-RELATED"/>
    <property type="match status" value="1"/>
</dbReference>
<reference evidence="6 7" key="1">
    <citation type="submission" date="2017-01" db="EMBL/GenBank/DDBJ databases">
        <title>Draft sequence of Acidihalobacter ferrooxidans strain DSM 14175 (strain V8).</title>
        <authorList>
            <person name="Khaleque H.N."/>
            <person name="Ramsay J.P."/>
            <person name="Murphy R.J.T."/>
            <person name="Kaksonen A.H."/>
            <person name="Boxall N.J."/>
            <person name="Watkin E.L.J."/>
        </authorList>
    </citation>
    <scope>NUCLEOTIDE SEQUENCE [LARGE SCALE GENOMIC DNA]</scope>
    <source>
        <strain evidence="6 7">V8</strain>
    </source>
</reference>
<dbReference type="STRING" id="1765967.BW247_02185"/>
<dbReference type="KEGG" id="afy:BW247_02185"/>
<dbReference type="InterPro" id="IPR020841">
    <property type="entry name" value="PKS_Beta-ketoAc_synthase_dom"/>
</dbReference>
<dbReference type="RefSeq" id="WP_076835421.1">
    <property type="nucleotide sequence ID" value="NZ_CP019434.1"/>
</dbReference>
<proteinExistence type="inferred from homology"/>
<gene>
    <name evidence="6" type="ORF">BW247_02185</name>
</gene>
<dbReference type="GO" id="GO:0006633">
    <property type="term" value="P:fatty acid biosynthetic process"/>
    <property type="evidence" value="ECO:0007669"/>
    <property type="project" value="UniProtKB-UniPathway"/>
</dbReference>
<dbReference type="OrthoDB" id="8607208at2"/>
<dbReference type="PROSITE" id="PS00606">
    <property type="entry name" value="KS3_1"/>
    <property type="match status" value="1"/>
</dbReference>
<dbReference type="InterPro" id="IPR014030">
    <property type="entry name" value="Ketoacyl_synth_N"/>
</dbReference>
<dbReference type="GO" id="GO:0005829">
    <property type="term" value="C:cytosol"/>
    <property type="evidence" value="ECO:0007669"/>
    <property type="project" value="TreeGrafter"/>
</dbReference>
<dbReference type="InterPro" id="IPR014031">
    <property type="entry name" value="Ketoacyl_synth_C"/>
</dbReference>
<evidence type="ECO:0000313" key="7">
    <source>
        <dbReference type="Proteomes" id="UP000243807"/>
    </source>
</evidence>
<accession>A0A1P8UDW0</accession>
<dbReference type="PROSITE" id="PS52004">
    <property type="entry name" value="KS3_2"/>
    <property type="match status" value="1"/>
</dbReference>
<evidence type="ECO:0000313" key="6">
    <source>
        <dbReference type="EMBL" id="APZ42051.1"/>
    </source>
</evidence>
<feature type="domain" description="Ketosynthase family 3 (KS3)" evidence="5">
    <location>
        <begin position="2"/>
        <end position="381"/>
    </location>
</feature>
<name>A0A1P8UDW0_9GAMM</name>
<evidence type="ECO:0000259" key="5">
    <source>
        <dbReference type="PROSITE" id="PS52004"/>
    </source>
</evidence>
<dbReference type="InterPro" id="IPR000794">
    <property type="entry name" value="Beta-ketoacyl_synthase"/>
</dbReference>
<dbReference type="Pfam" id="PF02801">
    <property type="entry name" value="Ketoacyl-synt_C"/>
    <property type="match status" value="1"/>
</dbReference>
<dbReference type="PANTHER" id="PTHR11712:SF320">
    <property type="entry name" value="BETA-KETOACYL SYNTHASE"/>
    <property type="match status" value="1"/>
</dbReference>
<organism evidence="6 7">
    <name type="scientific">Acidihalobacter ferrooxydans</name>
    <dbReference type="NCBI Taxonomy" id="1765967"/>
    <lineage>
        <taxon>Bacteria</taxon>
        <taxon>Pseudomonadati</taxon>
        <taxon>Pseudomonadota</taxon>
        <taxon>Gammaproteobacteria</taxon>
        <taxon>Chromatiales</taxon>
        <taxon>Ectothiorhodospiraceae</taxon>
        <taxon>Acidihalobacter</taxon>
    </lineage>
</organism>
<evidence type="ECO:0000256" key="4">
    <source>
        <dbReference type="RuleBase" id="RU003694"/>
    </source>
</evidence>
<evidence type="ECO:0000256" key="2">
    <source>
        <dbReference type="ARBA" id="ARBA00008467"/>
    </source>
</evidence>
<sequence length="383" mass="39943">MNDATSILGTGLHCALGDDLDTAAAALLAGHQPLVTLELDALHSPLRLPYLPIVGVELPPRERLYHLLDSAVAAALDTADLSPAARARTGIFLASSSMDISVSEARYRHALTNEASANPLPLAGYGNLAARLAARHGLKGPTYTFNTACSSAANALLYAQRLIGAGTLDHALVIGSEVHNGLSCYGFHSLMLYAEKTTRPFDLHRQGLVLGEAVAAAVLGRDSDHGPLDGLRLRGGATACDTTSTTYTTPEHIAATVHAALADAGATHDAVRGIKAHGTGTPSNDQAEALGLRRVFGRTLPPLTSIKPQLGHTLGACGLIETVLFMRTLADRRMPATVGFNTPDPELGAQPLTTPAPAPHGLYLLNYFGFGGNNSVLVVERAA</sequence>
<comment type="pathway">
    <text evidence="1">Lipid metabolism; fatty acid biosynthesis.</text>
</comment>
<dbReference type="UniPathway" id="UPA00094"/>
<dbReference type="Pfam" id="PF00109">
    <property type="entry name" value="ketoacyl-synt"/>
    <property type="match status" value="1"/>
</dbReference>
<protein>
    <recommendedName>
        <fullName evidence="5">Ketosynthase family 3 (KS3) domain-containing protein</fullName>
    </recommendedName>
</protein>
<dbReference type="SMART" id="SM00825">
    <property type="entry name" value="PKS_KS"/>
    <property type="match status" value="1"/>
</dbReference>
<dbReference type="SUPFAM" id="SSF53901">
    <property type="entry name" value="Thiolase-like"/>
    <property type="match status" value="2"/>
</dbReference>
<dbReference type="InterPro" id="IPR016039">
    <property type="entry name" value="Thiolase-like"/>
</dbReference>
<dbReference type="EMBL" id="CP019434">
    <property type="protein sequence ID" value="APZ42051.1"/>
    <property type="molecule type" value="Genomic_DNA"/>
</dbReference>
<evidence type="ECO:0000256" key="1">
    <source>
        <dbReference type="ARBA" id="ARBA00005194"/>
    </source>
</evidence>
<dbReference type="InterPro" id="IPR018201">
    <property type="entry name" value="Ketoacyl_synth_AS"/>
</dbReference>
<dbReference type="Gene3D" id="3.40.47.10">
    <property type="match status" value="1"/>
</dbReference>
<evidence type="ECO:0000256" key="3">
    <source>
        <dbReference type="ARBA" id="ARBA00022679"/>
    </source>
</evidence>
<keyword evidence="7" id="KW-1185">Reference proteome</keyword>
<dbReference type="Proteomes" id="UP000243807">
    <property type="component" value="Chromosome"/>
</dbReference>
<keyword evidence="3 4" id="KW-0808">Transferase</keyword>
<dbReference type="AlphaFoldDB" id="A0A1P8UDW0"/>